<comment type="caution">
    <text evidence="2">The sequence shown here is derived from an EMBL/GenBank/DDBJ whole genome shotgun (WGS) entry which is preliminary data.</text>
</comment>
<feature type="non-terminal residue" evidence="2">
    <location>
        <position position="92"/>
    </location>
</feature>
<feature type="region of interest" description="Disordered" evidence="1">
    <location>
        <begin position="1"/>
        <end position="92"/>
    </location>
</feature>
<dbReference type="Proteomes" id="UP001529510">
    <property type="component" value="Unassembled WGS sequence"/>
</dbReference>
<organism evidence="2 3">
    <name type="scientific">Cirrhinus mrigala</name>
    <name type="common">Mrigala</name>
    <dbReference type="NCBI Taxonomy" id="683832"/>
    <lineage>
        <taxon>Eukaryota</taxon>
        <taxon>Metazoa</taxon>
        <taxon>Chordata</taxon>
        <taxon>Craniata</taxon>
        <taxon>Vertebrata</taxon>
        <taxon>Euteleostomi</taxon>
        <taxon>Actinopterygii</taxon>
        <taxon>Neopterygii</taxon>
        <taxon>Teleostei</taxon>
        <taxon>Ostariophysi</taxon>
        <taxon>Cypriniformes</taxon>
        <taxon>Cyprinidae</taxon>
        <taxon>Labeoninae</taxon>
        <taxon>Labeonini</taxon>
        <taxon>Cirrhinus</taxon>
    </lineage>
</organism>
<dbReference type="EMBL" id="JAMKFB020000019">
    <property type="protein sequence ID" value="KAL0167398.1"/>
    <property type="molecule type" value="Genomic_DNA"/>
</dbReference>
<proteinExistence type="predicted"/>
<name>A0ABD0NZW6_CIRMR</name>
<gene>
    <name evidence="2" type="ORF">M9458_039242</name>
</gene>
<evidence type="ECO:0000256" key="1">
    <source>
        <dbReference type="SAM" id="MobiDB-lite"/>
    </source>
</evidence>
<protein>
    <submittedName>
        <fullName evidence="2">Uncharacterized protein</fullName>
    </submittedName>
</protein>
<feature type="compositionally biased region" description="Pro residues" evidence="1">
    <location>
        <begin position="60"/>
        <end position="70"/>
    </location>
</feature>
<reference evidence="2 3" key="1">
    <citation type="submission" date="2024-05" db="EMBL/GenBank/DDBJ databases">
        <title>Genome sequencing and assembly of Indian major carp, Cirrhinus mrigala (Hamilton, 1822).</title>
        <authorList>
            <person name="Mohindra V."/>
            <person name="Chowdhury L.M."/>
            <person name="Lal K."/>
            <person name="Jena J.K."/>
        </authorList>
    </citation>
    <scope>NUCLEOTIDE SEQUENCE [LARGE SCALE GENOMIC DNA]</scope>
    <source>
        <strain evidence="2">CM1030</strain>
        <tissue evidence="2">Blood</tissue>
    </source>
</reference>
<dbReference type="AlphaFoldDB" id="A0ABD0NZW6"/>
<feature type="non-terminal residue" evidence="2">
    <location>
        <position position="1"/>
    </location>
</feature>
<evidence type="ECO:0000313" key="3">
    <source>
        <dbReference type="Proteomes" id="UP001529510"/>
    </source>
</evidence>
<sequence length="92" mass="9375">TGLPGATAIVPAAPHTRRAGAELDRAPGPSLPARETPVISTQRLRTALLKRRRRRALSPAPRPAPGPGPARAPGLDASPGGIRAPADGRQAS</sequence>
<accession>A0ABD0NZW6</accession>
<keyword evidence="3" id="KW-1185">Reference proteome</keyword>
<evidence type="ECO:0000313" key="2">
    <source>
        <dbReference type="EMBL" id="KAL0167398.1"/>
    </source>
</evidence>